<dbReference type="Gene3D" id="2.40.50.430">
    <property type="match status" value="1"/>
</dbReference>
<dbReference type="OrthoDB" id="3763at2759"/>
<dbReference type="STRING" id="36087.A0A077ZLH3"/>
<organism evidence="4 5">
    <name type="scientific">Trichuris trichiura</name>
    <name type="common">Whipworm</name>
    <name type="synonym">Trichocephalus trichiurus</name>
    <dbReference type="NCBI Taxonomy" id="36087"/>
    <lineage>
        <taxon>Eukaryota</taxon>
        <taxon>Metazoa</taxon>
        <taxon>Ecdysozoa</taxon>
        <taxon>Nematoda</taxon>
        <taxon>Enoplea</taxon>
        <taxon>Dorylaimia</taxon>
        <taxon>Trichinellida</taxon>
        <taxon>Trichuridae</taxon>
        <taxon>Trichuris</taxon>
    </lineage>
</organism>
<name>A0A077ZLH3_TRITR</name>
<dbReference type="AlphaFoldDB" id="A0A077ZLH3"/>
<keyword evidence="2" id="KW-0235">DNA replication</keyword>
<dbReference type="PANTHER" id="PTHR10416">
    <property type="entry name" value="DNA POLYMERASE DELTA SUBUNIT 2"/>
    <property type="match status" value="1"/>
</dbReference>
<proteinExistence type="inferred from homology"/>
<reference evidence="4" key="1">
    <citation type="submission" date="2014-01" db="EMBL/GenBank/DDBJ databases">
        <authorList>
            <person name="Aslett M."/>
        </authorList>
    </citation>
    <scope>NUCLEOTIDE SEQUENCE</scope>
</reference>
<comment type="similarity">
    <text evidence="1">Belongs to the DNA polymerase delta/II small subunit family.</text>
</comment>
<dbReference type="InterPro" id="IPR024826">
    <property type="entry name" value="DNA_pol_delta/II_ssu"/>
</dbReference>
<keyword evidence="5" id="KW-1185">Reference proteome</keyword>
<gene>
    <name evidence="4" type="ORF">TTRE_0000898701</name>
</gene>
<evidence type="ECO:0000256" key="1">
    <source>
        <dbReference type="ARBA" id="ARBA00006035"/>
    </source>
</evidence>
<evidence type="ECO:0000313" key="5">
    <source>
        <dbReference type="Proteomes" id="UP000030665"/>
    </source>
</evidence>
<accession>A0A077ZLH3</accession>
<protein>
    <recommendedName>
        <fullName evidence="3">DNA polymerase delta subunit OB-fold domain-containing protein</fullName>
    </recommendedName>
</protein>
<dbReference type="GO" id="GO:0043625">
    <property type="term" value="C:delta DNA polymerase complex"/>
    <property type="evidence" value="ECO:0007669"/>
    <property type="project" value="TreeGrafter"/>
</dbReference>
<dbReference type="Proteomes" id="UP000030665">
    <property type="component" value="Unassembled WGS sequence"/>
</dbReference>
<dbReference type="GO" id="GO:0006271">
    <property type="term" value="P:DNA strand elongation involved in DNA replication"/>
    <property type="evidence" value="ECO:0007669"/>
    <property type="project" value="TreeGrafter"/>
</dbReference>
<dbReference type="PANTHER" id="PTHR10416:SF0">
    <property type="entry name" value="DNA POLYMERASE DELTA SUBUNIT 2"/>
    <property type="match status" value="1"/>
</dbReference>
<sequence>METESCQLRRSLKDEYNLLNQQFVLAKNSNFQRQYFGIYRYRLHTGSDVKVKVLSDLVEFERCVIVGTVYKLQEMKPSVVKELRDEIKTKPQPMQPLPKYADSKDEIVLEDEELRVKLVGCIETRELCTGKLPLRNNILSTCLSIHAILHRLC</sequence>
<evidence type="ECO:0000259" key="3">
    <source>
        <dbReference type="Pfam" id="PF18018"/>
    </source>
</evidence>
<dbReference type="Pfam" id="PF18018">
    <property type="entry name" value="DNA_pol_D_N"/>
    <property type="match status" value="1"/>
</dbReference>
<evidence type="ECO:0000313" key="4">
    <source>
        <dbReference type="EMBL" id="CDW60598.1"/>
    </source>
</evidence>
<dbReference type="EMBL" id="HG807229">
    <property type="protein sequence ID" value="CDW60598.1"/>
    <property type="molecule type" value="Genomic_DNA"/>
</dbReference>
<reference evidence="4" key="2">
    <citation type="submission" date="2014-03" db="EMBL/GenBank/DDBJ databases">
        <title>The whipworm genome and dual-species transcriptomics of an intimate host-pathogen interaction.</title>
        <authorList>
            <person name="Foth B.J."/>
            <person name="Tsai I.J."/>
            <person name="Reid A.J."/>
            <person name="Bancroft A.J."/>
            <person name="Nichol S."/>
            <person name="Tracey A."/>
            <person name="Holroyd N."/>
            <person name="Cotton J.A."/>
            <person name="Stanley E.J."/>
            <person name="Zarowiecki M."/>
            <person name="Liu J.Z."/>
            <person name="Huckvale T."/>
            <person name="Cooper P.J."/>
            <person name="Grencis R.K."/>
            <person name="Berriman M."/>
        </authorList>
    </citation>
    <scope>NUCLEOTIDE SEQUENCE [LARGE SCALE GENOMIC DNA]</scope>
</reference>
<evidence type="ECO:0000256" key="2">
    <source>
        <dbReference type="ARBA" id="ARBA00022705"/>
    </source>
</evidence>
<feature type="domain" description="DNA polymerase delta subunit OB-fold" evidence="3">
    <location>
        <begin position="47"/>
        <end position="130"/>
    </location>
</feature>
<dbReference type="InterPro" id="IPR040663">
    <property type="entry name" value="DNA_pol_D_N"/>
</dbReference>